<sequence>MHKCYMDNSCDTDISVDRFIYSSEIALLGSASSLVVNNTVFDNIYGDVGINILSNGKISLYNNSIKNCYFNNGFIKIDEKNSLFGNYIMDNIYFNNIRSNCGSVIHVDSLQKTTKTTVNITNSVFESNVAEKYGGVIYSISPYANKIFSLVNCTFYNNNALLGKIVYSYDLKSEPNITNIEVLKSIKGNFATNPTKLILNNELDEEISIYSGEMLPEGISGNINIYNLTTTQ</sequence>
<evidence type="ECO:0000256" key="2">
    <source>
        <dbReference type="ARBA" id="ARBA00004442"/>
    </source>
</evidence>
<organism evidence="8 9">
    <name type="scientific">Piromyces finnis</name>
    <dbReference type="NCBI Taxonomy" id="1754191"/>
    <lineage>
        <taxon>Eukaryota</taxon>
        <taxon>Fungi</taxon>
        <taxon>Fungi incertae sedis</taxon>
        <taxon>Chytridiomycota</taxon>
        <taxon>Chytridiomycota incertae sedis</taxon>
        <taxon>Neocallimastigomycetes</taxon>
        <taxon>Neocallimastigales</taxon>
        <taxon>Neocallimastigaceae</taxon>
        <taxon>Piromyces</taxon>
    </lineage>
</organism>
<dbReference type="EMBL" id="MCFH01000012">
    <property type="protein sequence ID" value="ORX53772.1"/>
    <property type="molecule type" value="Genomic_DNA"/>
</dbReference>
<gene>
    <name evidence="8" type="ORF">BCR36DRAFT_348666</name>
</gene>
<name>A0A1Y1VEZ9_9FUNG</name>
<keyword evidence="4" id="KW-0964">Secreted</keyword>
<accession>A0A1Y1VEZ9</accession>
<keyword evidence="5" id="KW-0732">Signal</keyword>
<dbReference type="GO" id="GO:0005576">
    <property type="term" value="C:extracellular region"/>
    <property type="evidence" value="ECO:0007669"/>
    <property type="project" value="UniProtKB-SubCell"/>
</dbReference>
<dbReference type="SUPFAM" id="SSF51126">
    <property type="entry name" value="Pectin lyase-like"/>
    <property type="match status" value="1"/>
</dbReference>
<proteinExistence type="predicted"/>
<keyword evidence="6" id="KW-0472">Membrane</keyword>
<comment type="caution">
    <text evidence="8">The sequence shown here is derived from an EMBL/GenBank/DDBJ whole genome shotgun (WGS) entry which is preliminary data.</text>
</comment>
<keyword evidence="9" id="KW-1185">Reference proteome</keyword>
<dbReference type="InterPro" id="IPR011050">
    <property type="entry name" value="Pectin_lyase_fold/virulence"/>
</dbReference>
<dbReference type="OrthoDB" id="10470257at2759"/>
<evidence type="ECO:0000256" key="3">
    <source>
        <dbReference type="ARBA" id="ARBA00004613"/>
    </source>
</evidence>
<dbReference type="AlphaFoldDB" id="A0A1Y1VEZ9"/>
<comment type="subcellular location">
    <subcellularLocation>
        <location evidence="1">Cell envelope</location>
    </subcellularLocation>
    <subcellularLocation>
        <location evidence="2">Cell outer membrane</location>
    </subcellularLocation>
    <subcellularLocation>
        <location evidence="3">Secreted</location>
    </subcellularLocation>
</comment>
<evidence type="ECO:0000313" key="9">
    <source>
        <dbReference type="Proteomes" id="UP000193719"/>
    </source>
</evidence>
<dbReference type="InterPro" id="IPR003368">
    <property type="entry name" value="POMP_repeat"/>
</dbReference>
<evidence type="ECO:0008006" key="10">
    <source>
        <dbReference type="Google" id="ProtNLM"/>
    </source>
</evidence>
<evidence type="ECO:0000256" key="1">
    <source>
        <dbReference type="ARBA" id="ARBA00004196"/>
    </source>
</evidence>
<evidence type="ECO:0000313" key="8">
    <source>
        <dbReference type="EMBL" id="ORX53772.1"/>
    </source>
</evidence>
<evidence type="ECO:0000256" key="4">
    <source>
        <dbReference type="ARBA" id="ARBA00022525"/>
    </source>
</evidence>
<keyword evidence="7" id="KW-0998">Cell outer membrane</keyword>
<reference evidence="8 9" key="2">
    <citation type="submission" date="2016-08" db="EMBL/GenBank/DDBJ databases">
        <title>Pervasive Adenine N6-methylation of Active Genes in Fungi.</title>
        <authorList>
            <consortium name="DOE Joint Genome Institute"/>
            <person name="Mondo S.J."/>
            <person name="Dannebaum R.O."/>
            <person name="Kuo R.C."/>
            <person name="Labutti K."/>
            <person name="Haridas S."/>
            <person name="Kuo A."/>
            <person name="Salamov A."/>
            <person name="Ahrendt S.R."/>
            <person name="Lipzen A."/>
            <person name="Sullivan W."/>
            <person name="Andreopoulos W.B."/>
            <person name="Clum A."/>
            <person name="Lindquist E."/>
            <person name="Daum C."/>
            <person name="Ramamoorthy G.K."/>
            <person name="Gryganskyi A."/>
            <person name="Culley D."/>
            <person name="Magnuson J.K."/>
            <person name="James T.Y."/>
            <person name="O'Malley M.A."/>
            <person name="Stajich J.E."/>
            <person name="Spatafora J.W."/>
            <person name="Visel A."/>
            <person name="Grigoriev I.V."/>
        </authorList>
    </citation>
    <scope>NUCLEOTIDE SEQUENCE [LARGE SCALE GENOMIC DNA]</scope>
    <source>
        <strain evidence="9">finn</strain>
    </source>
</reference>
<protein>
    <recommendedName>
        <fullName evidence="10">Right handed beta helix domain-containing protein</fullName>
    </recommendedName>
</protein>
<dbReference type="NCBIfam" id="TIGR01376">
    <property type="entry name" value="POMP_repeat"/>
    <property type="match status" value="1"/>
</dbReference>
<evidence type="ECO:0000256" key="7">
    <source>
        <dbReference type="ARBA" id="ARBA00023237"/>
    </source>
</evidence>
<evidence type="ECO:0000256" key="5">
    <source>
        <dbReference type="ARBA" id="ARBA00022729"/>
    </source>
</evidence>
<reference evidence="8 9" key="1">
    <citation type="submission" date="2016-08" db="EMBL/GenBank/DDBJ databases">
        <title>Genomes of anaerobic fungi encode conserved fungal cellulosomes for biomass hydrolysis.</title>
        <authorList>
            <consortium name="DOE Joint Genome Institute"/>
            <person name="Haitjema C.H."/>
            <person name="Gilmore S.P."/>
            <person name="Henske J.K."/>
            <person name="Solomon K.V."/>
            <person name="De Groot R."/>
            <person name="Kuo A."/>
            <person name="Mondo S.J."/>
            <person name="Salamov A.A."/>
            <person name="Labutti K."/>
            <person name="Zhao Z."/>
            <person name="Chiniquy J."/>
            <person name="Barry K."/>
            <person name="Brewer H.M."/>
            <person name="Purvine S.O."/>
            <person name="Wright A.T."/>
            <person name="Boxma B."/>
            <person name="Van Alen T."/>
            <person name="Hackstein J.H."/>
            <person name="Baker S.E."/>
            <person name="Grigoriev I.V."/>
            <person name="O'Malley M.A."/>
        </authorList>
    </citation>
    <scope>NUCLEOTIDE SEQUENCE [LARGE SCALE GENOMIC DNA]</scope>
    <source>
        <strain evidence="9">finn</strain>
    </source>
</reference>
<dbReference type="Proteomes" id="UP000193719">
    <property type="component" value="Unassembled WGS sequence"/>
</dbReference>
<evidence type="ECO:0000256" key="6">
    <source>
        <dbReference type="ARBA" id="ARBA00023136"/>
    </source>
</evidence>